<dbReference type="GO" id="GO:0043138">
    <property type="term" value="F:3'-5' DNA helicase activity"/>
    <property type="evidence" value="ECO:0007669"/>
    <property type="project" value="UniProtKB-EC"/>
</dbReference>
<feature type="domain" description="UvrD-like helicase ATP-binding" evidence="13">
    <location>
        <begin position="12"/>
        <end position="296"/>
    </location>
</feature>
<dbReference type="CDD" id="cd18807">
    <property type="entry name" value="SF1_C_UvrD"/>
    <property type="match status" value="1"/>
</dbReference>
<dbReference type="PROSITE" id="PS51198">
    <property type="entry name" value="UVRD_HELICASE_ATP_BIND"/>
    <property type="match status" value="1"/>
</dbReference>
<keyword evidence="16" id="KW-1185">Reference proteome</keyword>
<dbReference type="Pfam" id="PF00580">
    <property type="entry name" value="UvrD-helicase"/>
    <property type="match status" value="1"/>
</dbReference>
<dbReference type="GO" id="GO:0005524">
    <property type="term" value="F:ATP binding"/>
    <property type="evidence" value="ECO:0007669"/>
    <property type="project" value="UniProtKB-UniRule"/>
</dbReference>
<evidence type="ECO:0000256" key="5">
    <source>
        <dbReference type="ARBA" id="ARBA00022840"/>
    </source>
</evidence>
<evidence type="ECO:0000313" key="16">
    <source>
        <dbReference type="Proteomes" id="UP000537126"/>
    </source>
</evidence>
<dbReference type="EMBL" id="JAASRN010000002">
    <property type="protein sequence ID" value="NIK74047.1"/>
    <property type="molecule type" value="Genomic_DNA"/>
</dbReference>
<evidence type="ECO:0000256" key="3">
    <source>
        <dbReference type="ARBA" id="ARBA00022801"/>
    </source>
</evidence>
<dbReference type="InterPro" id="IPR013986">
    <property type="entry name" value="DExx_box_DNA_helicase_dom_sf"/>
</dbReference>
<dbReference type="Gene3D" id="1.10.10.160">
    <property type="match status" value="1"/>
</dbReference>
<dbReference type="InterPro" id="IPR014017">
    <property type="entry name" value="DNA_helicase_UvrD-like_C"/>
</dbReference>
<dbReference type="Pfam" id="PF21196">
    <property type="entry name" value="PcrA_UvrD_tudor"/>
    <property type="match status" value="1"/>
</dbReference>
<keyword evidence="2 12" id="KW-0547">Nucleotide-binding</keyword>
<dbReference type="Gene3D" id="1.10.486.10">
    <property type="entry name" value="PCRA, domain 4"/>
    <property type="match status" value="1"/>
</dbReference>
<keyword evidence="6" id="KW-0238">DNA-binding</keyword>
<evidence type="ECO:0000256" key="1">
    <source>
        <dbReference type="ARBA" id="ARBA00009922"/>
    </source>
</evidence>
<organism evidence="15 16">
    <name type="scientific">Thermonema lapsum</name>
    <dbReference type="NCBI Taxonomy" id="28195"/>
    <lineage>
        <taxon>Bacteria</taxon>
        <taxon>Pseudomonadati</taxon>
        <taxon>Bacteroidota</taxon>
        <taxon>Cytophagia</taxon>
        <taxon>Cytophagales</taxon>
        <taxon>Thermonemataceae</taxon>
        <taxon>Thermonema</taxon>
    </lineage>
</organism>
<evidence type="ECO:0000256" key="6">
    <source>
        <dbReference type="ARBA" id="ARBA00023125"/>
    </source>
</evidence>
<dbReference type="InterPro" id="IPR027417">
    <property type="entry name" value="P-loop_NTPase"/>
</dbReference>
<name>A0A846MS09_9BACT</name>
<dbReference type="Gene3D" id="3.40.50.300">
    <property type="entry name" value="P-loop containing nucleotide triphosphate hydrolases"/>
    <property type="match status" value="2"/>
</dbReference>
<dbReference type="PANTHER" id="PTHR11070:SF2">
    <property type="entry name" value="ATP-DEPENDENT DNA HELICASE SRS2"/>
    <property type="match status" value="1"/>
</dbReference>
<dbReference type="GO" id="GO:0033202">
    <property type="term" value="C:DNA helicase complex"/>
    <property type="evidence" value="ECO:0007669"/>
    <property type="project" value="TreeGrafter"/>
</dbReference>
<dbReference type="Pfam" id="PF13361">
    <property type="entry name" value="UvrD_C"/>
    <property type="match status" value="1"/>
</dbReference>
<dbReference type="InterPro" id="IPR014016">
    <property type="entry name" value="UvrD-like_ATP-bd"/>
</dbReference>
<dbReference type="EC" id="5.6.2.4" evidence="9"/>
<proteinExistence type="inferred from homology"/>
<dbReference type="PROSITE" id="PS51217">
    <property type="entry name" value="UVRD_HELICASE_CTER"/>
    <property type="match status" value="1"/>
</dbReference>
<dbReference type="GO" id="GO:0016787">
    <property type="term" value="F:hydrolase activity"/>
    <property type="evidence" value="ECO:0007669"/>
    <property type="project" value="UniProtKB-UniRule"/>
</dbReference>
<dbReference type="InterPro" id="IPR000212">
    <property type="entry name" value="DNA_helicase_UvrD/REP"/>
</dbReference>
<keyword evidence="4 12" id="KW-0347">Helicase</keyword>
<evidence type="ECO:0000256" key="8">
    <source>
        <dbReference type="ARBA" id="ARBA00034617"/>
    </source>
</evidence>
<evidence type="ECO:0000256" key="12">
    <source>
        <dbReference type="PROSITE-ProRule" id="PRU00560"/>
    </source>
</evidence>
<comment type="catalytic activity">
    <reaction evidence="11">
        <text>ATP + H2O = ADP + phosphate + H(+)</text>
        <dbReference type="Rhea" id="RHEA:13065"/>
        <dbReference type="ChEBI" id="CHEBI:15377"/>
        <dbReference type="ChEBI" id="CHEBI:15378"/>
        <dbReference type="ChEBI" id="CHEBI:30616"/>
        <dbReference type="ChEBI" id="CHEBI:43474"/>
        <dbReference type="ChEBI" id="CHEBI:456216"/>
        <dbReference type="EC" id="5.6.2.4"/>
    </reaction>
</comment>
<evidence type="ECO:0000259" key="13">
    <source>
        <dbReference type="PROSITE" id="PS51198"/>
    </source>
</evidence>
<evidence type="ECO:0000256" key="11">
    <source>
        <dbReference type="ARBA" id="ARBA00048988"/>
    </source>
</evidence>
<comment type="caution">
    <text evidence="15">The sequence shown here is derived from an EMBL/GenBank/DDBJ whole genome shotgun (WGS) entry which is preliminary data.</text>
</comment>
<evidence type="ECO:0000313" key="15">
    <source>
        <dbReference type="EMBL" id="NIK74047.1"/>
    </source>
</evidence>
<evidence type="ECO:0000256" key="9">
    <source>
        <dbReference type="ARBA" id="ARBA00034808"/>
    </source>
</evidence>
<keyword evidence="5 12" id="KW-0067">ATP-binding</keyword>
<keyword evidence="3 12" id="KW-0378">Hydrolase</keyword>
<feature type="binding site" evidence="12">
    <location>
        <begin position="33"/>
        <end position="40"/>
    </location>
    <ligand>
        <name>ATP</name>
        <dbReference type="ChEBI" id="CHEBI:30616"/>
    </ligand>
</feature>
<sequence>MNSQHSMEQYLATLNEPQRQAVEHIEGPLMVIAGAGSGKTRVLTLRIARLMELGVEPFQILALTFTNKAAGEMRERIERIVGTEARSLWMGTFHSVFAKILRIEGERLGYSRDFTIYDTDDSHSLIRSIVKELNLDDKLYRPAYVHGRISLLKNSLISYREYLSNPIFLAEDEAAQRPHMGTIYKMYQERCFKANAMDFDDLLFNTNILFRDHLDVLNKYQHRFQFIMVDEFQDTNLAQYWIIRKLANVHRNIGVVGDDAQSIYAFRGADIRNILNFQKDYSEAVVVRLEQNYRSTQVIVEAANEVIAHNQHQLPKRVWTSNPRGELIKVIEAWSDNEEARLVVDDLQEQKFKKQLSNKEIAILYRTNAQSRAFEEALRRAGIKYRIIGGISFYQRKEIKDILAYLRLALNPNDEEAFKRIVNFPKRGLGDVTVDKVLIVARTEGLGLWGALKQANRYLKGNTLSVLEEFTVMMEAFRLMIQERDAYEVATEVVRRSGLLKEYYEDKSVEGIVRYENIQEFLNGVQAFVQDPNREDKSLSAFLQEVALLTSADEADDDQEAVSLMTVHGAKGLEFRQVYVAGMEEELFPSYISSATLEDLEEERRLFYVAMTRAKERLTLSFARKRYIYGKLMERTPSRFLQEISPIYLDWRGTSPYNSRAYREESDTGLADAIRQYKQNQSAIKSATYRPPADFQPSDIHLVVEGARVEHKKFGYGTVLSLEGSGDEKKAVIDFEEVGQKTLLLKFAKLRVHTNK</sequence>
<comment type="similarity">
    <text evidence="1">Belongs to the helicase family. UvrD subfamily.</text>
</comment>
<protein>
    <recommendedName>
        <fullName evidence="9">DNA 3'-5' helicase</fullName>
        <ecNumber evidence="9">5.6.2.4</ecNumber>
    </recommendedName>
    <alternativeName>
        <fullName evidence="10">DNA 3'-5' helicase II</fullName>
    </alternativeName>
</protein>
<gene>
    <name evidence="15" type="ORF">FHS56_001560</name>
</gene>
<comment type="catalytic activity">
    <reaction evidence="8">
        <text>Couples ATP hydrolysis with the unwinding of duplex DNA by translocating in the 3'-5' direction.</text>
        <dbReference type="EC" id="5.6.2.4"/>
    </reaction>
</comment>
<dbReference type="CDD" id="cd17932">
    <property type="entry name" value="DEXQc_UvrD"/>
    <property type="match status" value="1"/>
</dbReference>
<feature type="domain" description="UvrD-like helicase C-terminal" evidence="14">
    <location>
        <begin position="297"/>
        <end position="572"/>
    </location>
</feature>
<dbReference type="PANTHER" id="PTHR11070">
    <property type="entry name" value="UVRD / RECB / PCRA DNA HELICASE FAMILY MEMBER"/>
    <property type="match status" value="1"/>
</dbReference>
<evidence type="ECO:0000256" key="4">
    <source>
        <dbReference type="ARBA" id="ARBA00022806"/>
    </source>
</evidence>
<keyword evidence="7" id="KW-0413">Isomerase</keyword>
<evidence type="ECO:0000256" key="10">
    <source>
        <dbReference type="ARBA" id="ARBA00034923"/>
    </source>
</evidence>
<dbReference type="SUPFAM" id="SSF52540">
    <property type="entry name" value="P-loop containing nucleoside triphosphate hydrolases"/>
    <property type="match status" value="1"/>
</dbReference>
<dbReference type="FunFam" id="1.10.486.10:FF:000003">
    <property type="entry name" value="ATP-dependent DNA helicase"/>
    <property type="match status" value="1"/>
</dbReference>
<dbReference type="Proteomes" id="UP000537126">
    <property type="component" value="Unassembled WGS sequence"/>
</dbReference>
<dbReference type="GO" id="GO:0005829">
    <property type="term" value="C:cytosol"/>
    <property type="evidence" value="ECO:0007669"/>
    <property type="project" value="TreeGrafter"/>
</dbReference>
<dbReference type="GO" id="GO:0003677">
    <property type="term" value="F:DNA binding"/>
    <property type="evidence" value="ECO:0007669"/>
    <property type="project" value="UniProtKB-KW"/>
</dbReference>
<reference evidence="15 16" key="1">
    <citation type="submission" date="2020-03" db="EMBL/GenBank/DDBJ databases">
        <title>Genomic Encyclopedia of Type Strains, Phase IV (KMG-IV): sequencing the most valuable type-strain genomes for metagenomic binning, comparative biology and taxonomic classification.</title>
        <authorList>
            <person name="Goeker M."/>
        </authorList>
    </citation>
    <scope>NUCLEOTIDE SEQUENCE [LARGE SCALE GENOMIC DNA]</scope>
    <source>
        <strain evidence="15 16">DSM 5718</strain>
    </source>
</reference>
<dbReference type="AlphaFoldDB" id="A0A846MS09"/>
<evidence type="ECO:0000256" key="7">
    <source>
        <dbReference type="ARBA" id="ARBA00023235"/>
    </source>
</evidence>
<evidence type="ECO:0000256" key="2">
    <source>
        <dbReference type="ARBA" id="ARBA00022741"/>
    </source>
</evidence>
<accession>A0A846MS09</accession>
<evidence type="ECO:0000259" key="14">
    <source>
        <dbReference type="PROSITE" id="PS51217"/>
    </source>
</evidence>
<dbReference type="GO" id="GO:0000725">
    <property type="term" value="P:recombinational repair"/>
    <property type="evidence" value="ECO:0007669"/>
    <property type="project" value="TreeGrafter"/>
</dbReference>